<dbReference type="AlphaFoldDB" id="A0A9N9JRA8"/>
<reference evidence="1" key="1">
    <citation type="submission" date="2021-06" db="EMBL/GenBank/DDBJ databases">
        <authorList>
            <person name="Kallberg Y."/>
            <person name="Tangrot J."/>
            <person name="Rosling A."/>
        </authorList>
    </citation>
    <scope>NUCLEOTIDE SEQUENCE</scope>
    <source>
        <strain evidence="1">IN212</strain>
    </source>
</reference>
<accession>A0A9N9JRA8</accession>
<evidence type="ECO:0000313" key="1">
    <source>
        <dbReference type="EMBL" id="CAG8792393.1"/>
    </source>
</evidence>
<organism evidence="1 2">
    <name type="scientific">Racocetra fulgida</name>
    <dbReference type="NCBI Taxonomy" id="60492"/>
    <lineage>
        <taxon>Eukaryota</taxon>
        <taxon>Fungi</taxon>
        <taxon>Fungi incertae sedis</taxon>
        <taxon>Mucoromycota</taxon>
        <taxon>Glomeromycotina</taxon>
        <taxon>Glomeromycetes</taxon>
        <taxon>Diversisporales</taxon>
        <taxon>Gigasporaceae</taxon>
        <taxon>Racocetra</taxon>
    </lineage>
</organism>
<dbReference type="Proteomes" id="UP000789396">
    <property type="component" value="Unassembled WGS sequence"/>
</dbReference>
<name>A0A9N9JRA8_9GLOM</name>
<comment type="caution">
    <text evidence="1">The sequence shown here is derived from an EMBL/GenBank/DDBJ whole genome shotgun (WGS) entry which is preliminary data.</text>
</comment>
<proteinExistence type="predicted"/>
<keyword evidence="2" id="KW-1185">Reference proteome</keyword>
<feature type="non-terminal residue" evidence="1">
    <location>
        <position position="48"/>
    </location>
</feature>
<dbReference type="EMBL" id="CAJVPZ010062659">
    <property type="protein sequence ID" value="CAG8792393.1"/>
    <property type="molecule type" value="Genomic_DNA"/>
</dbReference>
<evidence type="ECO:0000313" key="2">
    <source>
        <dbReference type="Proteomes" id="UP000789396"/>
    </source>
</evidence>
<gene>
    <name evidence="1" type="ORF">RFULGI_LOCUS16870</name>
</gene>
<sequence>NASKNASFNDPLQDMRYGKDTEKVAYYQISELAKVKALFERDRFIKKE</sequence>
<protein>
    <submittedName>
        <fullName evidence="1">4459_t:CDS:1</fullName>
    </submittedName>
</protein>